<reference evidence="2" key="2">
    <citation type="submission" date="2022-10" db="EMBL/GenBank/DDBJ databases">
        <authorList>
            <consortium name="ENA_rothamsted_submissions"/>
            <consortium name="culmorum"/>
            <person name="King R."/>
        </authorList>
    </citation>
    <scope>NUCLEOTIDE SEQUENCE</scope>
</reference>
<proteinExistence type="predicted"/>
<sequence>MILFCVAVASTTAEPDPKKYKSEVKDKEKLANTRLTDEERTFLREVEAKFGIKSEVPLEEAKSDDDEKNNGTSTSKTPFPAVIAIEIVNDTDTSAKGKRTIDANLGYGYRTNKGYTYTYFGKQPQDKGKFMIYPYSQEDIPPSHSTTYNSDYSQSGKYTTASSQVEIQPSRAYELVDVKEEHNSYQNSRPNSNYENIRGLVSPPPSYSSSPLHHETSHNANPTFYTTYNGQKFSGLSGQFPMVMSNYLVEPSQLLKNPQYQSAGLNQEYLQNHGSHLEQRIVPVLVLRVPSSYLKKPTAELYSGANNYPVSNYLNNVNLQEIVNSYFKKIGYTFAPQVTYQNPTASHPVTTPIASSAHNSGPQNYATTYMHPSYTQSDYSGVQYSAVQPVMAKYPTSYSHQHYYDPMSQLVYQQPEQQYEYTYKYVPQSEGQSQSYYVQPQYQTNEEAATQSNVQSEHSTGEQETTNNSGNEAEYSVPQSVAYESGAPTVEYGTPETQASHIAADQQTEYESSQTVSQEYGTPKEQSIEYTPQKTLSTEYGPAKISLPVYNSPQATRPQYGLPKYTIPKETLAAYQAQLSQSEPKYSYSASNAGAQNYYYPKQVTDEASNNLALSENYPSKDHTLATVLPVSYKHDRKPASVQTISYVTPVPHKYQSPYKIMVPQTFLKNPATEKVSYVNSHSLPYSKSVNQEYNPEVEYTVPSHYNPPVGKQKPPSYPRNYHTHPKRNVKSDSRPENNSTPLKKQSESNDKKKKSN</sequence>
<feature type="region of interest" description="Disordered" evidence="1">
    <location>
        <begin position="499"/>
        <end position="529"/>
    </location>
</feature>
<dbReference type="AlphaFoldDB" id="A0A9N9R2K4"/>
<dbReference type="OrthoDB" id="6611181at2759"/>
<evidence type="ECO:0000256" key="1">
    <source>
        <dbReference type="SAM" id="MobiDB-lite"/>
    </source>
</evidence>
<name>A0A9N9R2K4_9NEOP</name>
<keyword evidence="3" id="KW-1185">Reference proteome</keyword>
<protein>
    <submittedName>
        <fullName evidence="2">Uncharacterized protein</fullName>
    </submittedName>
</protein>
<dbReference type="Proteomes" id="UP001153714">
    <property type="component" value="Chromosome 19"/>
</dbReference>
<gene>
    <name evidence="2" type="ORF">DIATSA_LOCUS5921</name>
</gene>
<dbReference type="EMBL" id="OU893350">
    <property type="protein sequence ID" value="CAG9788083.1"/>
    <property type="molecule type" value="Genomic_DNA"/>
</dbReference>
<accession>A0A9N9R2K4</accession>
<feature type="compositionally biased region" description="Polar residues" evidence="1">
    <location>
        <begin position="143"/>
        <end position="163"/>
    </location>
</feature>
<evidence type="ECO:0000313" key="2">
    <source>
        <dbReference type="EMBL" id="CAG9788083.1"/>
    </source>
</evidence>
<feature type="region of interest" description="Disordered" evidence="1">
    <location>
        <begin position="446"/>
        <end position="476"/>
    </location>
</feature>
<reference evidence="2" key="1">
    <citation type="submission" date="2021-12" db="EMBL/GenBank/DDBJ databases">
        <authorList>
            <person name="King R."/>
        </authorList>
    </citation>
    <scope>NUCLEOTIDE SEQUENCE</scope>
</reference>
<feature type="region of interest" description="Disordered" evidence="1">
    <location>
        <begin position="57"/>
        <end position="77"/>
    </location>
</feature>
<feature type="region of interest" description="Disordered" evidence="1">
    <location>
        <begin position="700"/>
        <end position="757"/>
    </location>
</feature>
<organism evidence="2 3">
    <name type="scientific">Diatraea saccharalis</name>
    <name type="common">sugarcane borer</name>
    <dbReference type="NCBI Taxonomy" id="40085"/>
    <lineage>
        <taxon>Eukaryota</taxon>
        <taxon>Metazoa</taxon>
        <taxon>Ecdysozoa</taxon>
        <taxon>Arthropoda</taxon>
        <taxon>Hexapoda</taxon>
        <taxon>Insecta</taxon>
        <taxon>Pterygota</taxon>
        <taxon>Neoptera</taxon>
        <taxon>Endopterygota</taxon>
        <taxon>Lepidoptera</taxon>
        <taxon>Glossata</taxon>
        <taxon>Ditrysia</taxon>
        <taxon>Pyraloidea</taxon>
        <taxon>Crambidae</taxon>
        <taxon>Crambinae</taxon>
        <taxon>Diatraea</taxon>
    </lineage>
</organism>
<evidence type="ECO:0000313" key="3">
    <source>
        <dbReference type="Proteomes" id="UP001153714"/>
    </source>
</evidence>
<feature type="compositionally biased region" description="Polar residues" evidence="1">
    <location>
        <begin position="446"/>
        <end position="471"/>
    </location>
</feature>
<feature type="region of interest" description="Disordered" evidence="1">
    <location>
        <begin position="141"/>
        <end position="163"/>
    </location>
</feature>